<evidence type="ECO:0000259" key="1">
    <source>
        <dbReference type="PROSITE" id="PS51186"/>
    </source>
</evidence>
<organism evidence="2 3">
    <name type="scientific">Thalassotalea marina</name>
    <dbReference type="NCBI Taxonomy" id="1673741"/>
    <lineage>
        <taxon>Bacteria</taxon>
        <taxon>Pseudomonadati</taxon>
        <taxon>Pseudomonadota</taxon>
        <taxon>Gammaproteobacteria</taxon>
        <taxon>Alteromonadales</taxon>
        <taxon>Colwelliaceae</taxon>
        <taxon>Thalassotalea</taxon>
    </lineage>
</organism>
<dbReference type="RefSeq" id="WP_189772389.1">
    <property type="nucleotide sequence ID" value="NZ_BNCK01000007.1"/>
</dbReference>
<dbReference type="EMBL" id="BNCK01000007">
    <property type="protein sequence ID" value="GHF99981.1"/>
    <property type="molecule type" value="Genomic_DNA"/>
</dbReference>
<proteinExistence type="predicted"/>
<reference evidence="2" key="1">
    <citation type="journal article" date="2014" name="Int. J. Syst. Evol. Microbiol.">
        <title>Complete genome sequence of Corynebacterium casei LMG S-19264T (=DSM 44701T), isolated from a smear-ripened cheese.</title>
        <authorList>
            <consortium name="US DOE Joint Genome Institute (JGI-PGF)"/>
            <person name="Walter F."/>
            <person name="Albersmeier A."/>
            <person name="Kalinowski J."/>
            <person name="Ruckert C."/>
        </authorList>
    </citation>
    <scope>NUCLEOTIDE SEQUENCE</scope>
    <source>
        <strain evidence="2">KCTC 42731</strain>
    </source>
</reference>
<dbReference type="GO" id="GO:0016747">
    <property type="term" value="F:acyltransferase activity, transferring groups other than amino-acyl groups"/>
    <property type="evidence" value="ECO:0007669"/>
    <property type="project" value="InterPro"/>
</dbReference>
<dbReference type="InterPro" id="IPR016181">
    <property type="entry name" value="Acyl_CoA_acyltransferase"/>
</dbReference>
<reference evidence="2" key="2">
    <citation type="submission" date="2020-09" db="EMBL/GenBank/DDBJ databases">
        <authorList>
            <person name="Sun Q."/>
            <person name="Kim S."/>
        </authorList>
    </citation>
    <scope>NUCLEOTIDE SEQUENCE</scope>
    <source>
        <strain evidence="2">KCTC 42731</strain>
    </source>
</reference>
<accession>A0A919BNC8</accession>
<evidence type="ECO:0000313" key="3">
    <source>
        <dbReference type="Proteomes" id="UP000623842"/>
    </source>
</evidence>
<dbReference type="AlphaFoldDB" id="A0A919BNC8"/>
<dbReference type="CDD" id="cd04301">
    <property type="entry name" value="NAT_SF"/>
    <property type="match status" value="1"/>
</dbReference>
<dbReference type="InterPro" id="IPR000182">
    <property type="entry name" value="GNAT_dom"/>
</dbReference>
<keyword evidence="3" id="KW-1185">Reference proteome</keyword>
<protein>
    <recommendedName>
        <fullName evidence="1">N-acetyltransferase domain-containing protein</fullName>
    </recommendedName>
</protein>
<gene>
    <name evidence="2" type="ORF">GCM10017161_30710</name>
</gene>
<dbReference type="Gene3D" id="3.40.630.30">
    <property type="match status" value="1"/>
</dbReference>
<dbReference type="Proteomes" id="UP000623842">
    <property type="component" value="Unassembled WGS sequence"/>
</dbReference>
<dbReference type="SUPFAM" id="SSF55729">
    <property type="entry name" value="Acyl-CoA N-acyltransferases (Nat)"/>
    <property type="match status" value="1"/>
</dbReference>
<evidence type="ECO:0000313" key="2">
    <source>
        <dbReference type="EMBL" id="GHF99981.1"/>
    </source>
</evidence>
<feature type="domain" description="N-acetyltransferase" evidence="1">
    <location>
        <begin position="8"/>
        <end position="148"/>
    </location>
</feature>
<dbReference type="PROSITE" id="PS51186">
    <property type="entry name" value="GNAT"/>
    <property type="match status" value="1"/>
</dbReference>
<name>A0A919BNC8_9GAMM</name>
<dbReference type="Pfam" id="PF00583">
    <property type="entry name" value="Acetyltransf_1"/>
    <property type="match status" value="1"/>
</dbReference>
<comment type="caution">
    <text evidence="2">The sequence shown here is derived from an EMBL/GenBank/DDBJ whole genome shotgun (WGS) entry which is preliminary data.</text>
</comment>
<sequence length="148" mass="17761">MHNGELPLTLISASDSDQPYCWQLYQMAMKQHIESLWGWNYDWQRSNFVQQWKDTDCYLIFLNGQPCGYLQYSLIGYKLYVWMLILEENYRSQGIGAKVINRLPKNKSATHIQLRVFKSNQQAKKFYLEQQFIEIGQEKDFYLLERTL</sequence>